<evidence type="ECO:0000313" key="3">
    <source>
        <dbReference type="Proteomes" id="UP000218231"/>
    </source>
</evidence>
<reference evidence="2 3" key="1">
    <citation type="journal article" date="2017" name="Curr. Biol.">
        <title>Genome architecture and evolution of a unichromosomal asexual nematode.</title>
        <authorList>
            <person name="Fradin H."/>
            <person name="Zegar C."/>
            <person name="Gutwein M."/>
            <person name="Lucas J."/>
            <person name="Kovtun M."/>
            <person name="Corcoran D."/>
            <person name="Baugh L.R."/>
            <person name="Kiontke K."/>
            <person name="Gunsalus K."/>
            <person name="Fitch D.H."/>
            <person name="Piano F."/>
        </authorList>
    </citation>
    <scope>NUCLEOTIDE SEQUENCE [LARGE SCALE GENOMIC DNA]</scope>
    <source>
        <strain evidence="2">PF1309</strain>
    </source>
</reference>
<keyword evidence="3" id="KW-1185">Reference proteome</keyword>
<feature type="compositionally biased region" description="Basic and acidic residues" evidence="1">
    <location>
        <begin position="130"/>
        <end position="147"/>
    </location>
</feature>
<feature type="region of interest" description="Disordered" evidence="1">
    <location>
        <begin position="130"/>
        <end position="165"/>
    </location>
</feature>
<dbReference type="EMBL" id="LIAE01010546">
    <property type="protein sequence ID" value="PAV59009.1"/>
    <property type="molecule type" value="Genomic_DNA"/>
</dbReference>
<dbReference type="AlphaFoldDB" id="A0A2A2JBP3"/>
<dbReference type="Proteomes" id="UP000218231">
    <property type="component" value="Unassembled WGS sequence"/>
</dbReference>
<organism evidence="2 3">
    <name type="scientific">Diploscapter pachys</name>
    <dbReference type="NCBI Taxonomy" id="2018661"/>
    <lineage>
        <taxon>Eukaryota</taxon>
        <taxon>Metazoa</taxon>
        <taxon>Ecdysozoa</taxon>
        <taxon>Nematoda</taxon>
        <taxon>Chromadorea</taxon>
        <taxon>Rhabditida</taxon>
        <taxon>Rhabditina</taxon>
        <taxon>Rhabditomorpha</taxon>
        <taxon>Rhabditoidea</taxon>
        <taxon>Rhabditidae</taxon>
        <taxon>Diploscapter</taxon>
    </lineage>
</organism>
<accession>A0A2A2JBP3</accession>
<proteinExistence type="predicted"/>
<gene>
    <name evidence="2" type="ORF">WR25_12851</name>
</gene>
<sequence>MGEMCMSVCVCVSHCGGWFCLVCWGKIGGEGKEREESLGQRSPESENGKLLARGKIVGRDSRNSALKRTEGRKKDQPCISAAAAAAEQCLRALFYGLRCAVCGVWGEEGVKGRRETLVFVCWGTERQKERGERERRNAARDEKDREVGSQPASPSPVRSMGHTPLLSPFPLHCIEREDW</sequence>
<protein>
    <submittedName>
        <fullName evidence="2">Uncharacterized protein</fullName>
    </submittedName>
</protein>
<comment type="caution">
    <text evidence="2">The sequence shown here is derived from an EMBL/GenBank/DDBJ whole genome shotgun (WGS) entry which is preliminary data.</text>
</comment>
<evidence type="ECO:0000256" key="1">
    <source>
        <dbReference type="SAM" id="MobiDB-lite"/>
    </source>
</evidence>
<evidence type="ECO:0000313" key="2">
    <source>
        <dbReference type="EMBL" id="PAV59009.1"/>
    </source>
</evidence>
<name>A0A2A2JBP3_9BILA</name>